<evidence type="ECO:0000313" key="3">
    <source>
        <dbReference type="Proteomes" id="UP000541558"/>
    </source>
</evidence>
<feature type="compositionally biased region" description="Polar residues" evidence="1">
    <location>
        <begin position="20"/>
        <end position="30"/>
    </location>
</feature>
<name>A0A8H5F5K9_9AGAR</name>
<protein>
    <submittedName>
        <fullName evidence="2">Uncharacterized protein</fullName>
    </submittedName>
</protein>
<keyword evidence="3" id="KW-1185">Reference proteome</keyword>
<evidence type="ECO:0000256" key="1">
    <source>
        <dbReference type="SAM" id="MobiDB-lite"/>
    </source>
</evidence>
<proteinExistence type="predicted"/>
<accession>A0A8H5F5K9</accession>
<organism evidence="2 3">
    <name type="scientific">Ephemerocybe angulata</name>
    <dbReference type="NCBI Taxonomy" id="980116"/>
    <lineage>
        <taxon>Eukaryota</taxon>
        <taxon>Fungi</taxon>
        <taxon>Dikarya</taxon>
        <taxon>Basidiomycota</taxon>
        <taxon>Agaricomycotina</taxon>
        <taxon>Agaricomycetes</taxon>
        <taxon>Agaricomycetidae</taxon>
        <taxon>Agaricales</taxon>
        <taxon>Agaricineae</taxon>
        <taxon>Psathyrellaceae</taxon>
        <taxon>Ephemerocybe</taxon>
    </lineage>
</organism>
<feature type="region of interest" description="Disordered" evidence="1">
    <location>
        <begin position="1"/>
        <end position="54"/>
    </location>
</feature>
<feature type="compositionally biased region" description="Polar residues" evidence="1">
    <location>
        <begin position="42"/>
        <end position="53"/>
    </location>
</feature>
<sequence length="189" mass="20292">MHAQHGGIKSNSPLDAKKWSTLTPNRSQSAIHGPTHTRRRFQSTGTSNKSSHATKIEGWTPTALRAAEKGLRRSINARLNELIVDGHVVARISLTRSSLSQPLRVNELEARHNRQPTTAPTTTPPRDVPIQLGQRLATAGFDNATPCTMARARRSLSQVPAAFQSRANAGGAIVIEAAANLAASSSRRG</sequence>
<dbReference type="Proteomes" id="UP000541558">
    <property type="component" value="Unassembled WGS sequence"/>
</dbReference>
<reference evidence="2 3" key="1">
    <citation type="journal article" date="2020" name="ISME J.">
        <title>Uncovering the hidden diversity of litter-decomposition mechanisms in mushroom-forming fungi.</title>
        <authorList>
            <person name="Floudas D."/>
            <person name="Bentzer J."/>
            <person name="Ahren D."/>
            <person name="Johansson T."/>
            <person name="Persson P."/>
            <person name="Tunlid A."/>
        </authorList>
    </citation>
    <scope>NUCLEOTIDE SEQUENCE [LARGE SCALE GENOMIC DNA]</scope>
    <source>
        <strain evidence="2 3">CBS 175.51</strain>
    </source>
</reference>
<evidence type="ECO:0000313" key="2">
    <source>
        <dbReference type="EMBL" id="KAF5324506.1"/>
    </source>
</evidence>
<gene>
    <name evidence="2" type="ORF">D9611_004079</name>
</gene>
<comment type="caution">
    <text evidence="2">The sequence shown here is derived from an EMBL/GenBank/DDBJ whole genome shotgun (WGS) entry which is preliminary data.</text>
</comment>
<dbReference type="AlphaFoldDB" id="A0A8H5F5K9"/>
<dbReference type="EMBL" id="JAACJK010000164">
    <property type="protein sequence ID" value="KAF5324506.1"/>
    <property type="molecule type" value="Genomic_DNA"/>
</dbReference>
<feature type="region of interest" description="Disordered" evidence="1">
    <location>
        <begin position="109"/>
        <end position="128"/>
    </location>
</feature>